<dbReference type="GO" id="GO:0005730">
    <property type="term" value="C:nucleolus"/>
    <property type="evidence" value="ECO:0007669"/>
    <property type="project" value="UniProtKB-SubCell"/>
</dbReference>
<keyword evidence="7" id="KW-1185">Reference proteome</keyword>
<comment type="caution">
    <text evidence="6">The sequence shown here is derived from an EMBL/GenBank/DDBJ whole genome shotgun (WGS) entry which is preliminary data.</text>
</comment>
<dbReference type="InterPro" id="IPR015943">
    <property type="entry name" value="WD40/YVTN_repeat-like_dom_sf"/>
</dbReference>
<dbReference type="GO" id="GO:0045943">
    <property type="term" value="P:positive regulation of transcription by RNA polymerase I"/>
    <property type="evidence" value="ECO:0007669"/>
    <property type="project" value="TreeGrafter"/>
</dbReference>
<feature type="region of interest" description="Disordered" evidence="5">
    <location>
        <begin position="568"/>
        <end position="592"/>
    </location>
</feature>
<dbReference type="Proteomes" id="UP000017559">
    <property type="component" value="Unassembled WGS sequence"/>
</dbReference>
<keyword evidence="3" id="KW-0677">Repeat</keyword>
<evidence type="ECO:0000256" key="5">
    <source>
        <dbReference type="SAM" id="MobiDB-lite"/>
    </source>
</evidence>
<accession>V2WVD0</accession>
<proteinExistence type="predicted"/>
<dbReference type="KEGG" id="mrr:Moror_16519"/>
<evidence type="ECO:0000256" key="4">
    <source>
        <dbReference type="ARBA" id="ARBA00023242"/>
    </source>
</evidence>
<feature type="compositionally biased region" description="Acidic residues" evidence="5">
    <location>
        <begin position="34"/>
        <end position="43"/>
    </location>
</feature>
<evidence type="ECO:0000256" key="3">
    <source>
        <dbReference type="ARBA" id="ARBA00022737"/>
    </source>
</evidence>
<dbReference type="Pfam" id="PF00400">
    <property type="entry name" value="WD40"/>
    <property type="match status" value="2"/>
</dbReference>
<reference evidence="6 7" key="1">
    <citation type="journal article" date="2014" name="BMC Genomics">
        <title>Genome and secretome analysis of the hemibiotrophic fungal pathogen, Moniliophthora roreri, which causes frosty pod rot disease of cacao: mechanisms of the biotrophic and necrotrophic phases.</title>
        <authorList>
            <person name="Meinhardt L.W."/>
            <person name="Costa G.G.L."/>
            <person name="Thomazella D.P.T."/>
            <person name="Teixeira P.J.P.L."/>
            <person name="Carazzolle M.F."/>
            <person name="Schuster S.C."/>
            <person name="Carlson J.E."/>
            <person name="Guiltinan M.J."/>
            <person name="Mieczkowski P."/>
            <person name="Farmer A."/>
            <person name="Ramaraj T."/>
            <person name="Crozier J."/>
            <person name="Davis R.E."/>
            <person name="Shao J."/>
            <person name="Melnick R.L."/>
            <person name="Pereira G.A.G."/>
            <person name="Bailey B.A."/>
        </authorList>
    </citation>
    <scope>NUCLEOTIDE SEQUENCE [LARGE SCALE GENOMIC DNA]</scope>
    <source>
        <strain evidence="6 7">MCA 2997</strain>
    </source>
</reference>
<keyword evidence="2" id="KW-0853">WD repeat</keyword>
<feature type="region of interest" description="Disordered" evidence="5">
    <location>
        <begin position="25"/>
        <end position="46"/>
    </location>
</feature>
<dbReference type="HOGENOM" id="CLU_025074_0_0_1"/>
<dbReference type="STRING" id="1381753.V2WVD0"/>
<dbReference type="PANTHER" id="PTHR19924:SF26">
    <property type="entry name" value="U3 SMALL NUCLEOLAR RNA-ASSOCIATED PROTEIN 15 HOMOLOG"/>
    <property type="match status" value="1"/>
</dbReference>
<gene>
    <name evidence="6" type="ORF">Moror_16519</name>
</gene>
<name>V2WVD0_MONRO</name>
<feature type="compositionally biased region" description="Acidic residues" evidence="5">
    <location>
        <begin position="575"/>
        <end position="592"/>
    </location>
</feature>
<evidence type="ECO:0000313" key="6">
    <source>
        <dbReference type="EMBL" id="ESK90813.1"/>
    </source>
</evidence>
<dbReference type="EMBL" id="AWSO01000402">
    <property type="protein sequence ID" value="ESK90813.1"/>
    <property type="molecule type" value="Genomic_DNA"/>
</dbReference>
<dbReference type="InterPro" id="IPR036322">
    <property type="entry name" value="WD40_repeat_dom_sf"/>
</dbReference>
<dbReference type="GO" id="GO:0006364">
    <property type="term" value="P:rRNA processing"/>
    <property type="evidence" value="ECO:0007669"/>
    <property type="project" value="TreeGrafter"/>
</dbReference>
<dbReference type="AlphaFoldDB" id="V2WVD0"/>
<protein>
    <submittedName>
        <fullName evidence="6">Wd40 repeat-containing protein</fullName>
    </submittedName>
</protein>
<dbReference type="PANTHER" id="PTHR19924">
    <property type="entry name" value="UTP15 U3 SMALL NUCLEOLAR RNA-ASSOCIATED PROTEIN 15 FAMILY MEMBER"/>
    <property type="match status" value="1"/>
</dbReference>
<evidence type="ECO:0000313" key="7">
    <source>
        <dbReference type="Proteomes" id="UP000017559"/>
    </source>
</evidence>
<sequence>MSLSPTPTGFTDLKNRLAELEKSWQESFMSSQDHDEEDEEEEYDHNRDDKVIPRILTAICEALTNVAPTTTLTSDQLREIADGFAQLEHEVVDFAYSNDDDRGGYDFVPISCGSVTVKDRTQGISGVNSRTISGFLGLMSRLLSGGPASFNVESIKDELGGQAVKPYDPASNPSPYTSPLARFSLNTPPMPTSPSPEGLSFAQARCEITSETFATPLSMQLRGNILAVLGAGGWKNRDPVLELYDLDKASEYGAIGHEISADVGLEGIAYDLQVDTTRKFVYIADSGRIKSYRWSDKSSKAIPVHTLSSSRFSGALVLRNDGAKILRFGSGGMAVWDADTLPTHGPEGRKVIGEAMDLEVLNSWRDNDADQIELSSGSVPSRTLDAEAFVNIEVAMDHPNLSNHILATHKDRYGVACVDLQAGNIVLRYVGHSAYVKSFATSASDPHGFTTAAGDGGVRLYDSRVPAPVMAIDHGEEFIQAVLYEHIGGQPYIIYGGTRSEQVKVWDVRSKAPMYELSTGNNAVNAVAWHPSSQTLFAGTECSYMDRLGYTHDYTRAKFGKVQKKRAREAWGQMPEDETEADDGSEDDDDDQFDEWAWPVRAAHNEESFGYPLDSGEHRIYRYIFKANPDPKVLPEYGQATVGNRSYW</sequence>
<evidence type="ECO:0000256" key="2">
    <source>
        <dbReference type="ARBA" id="ARBA00022574"/>
    </source>
</evidence>
<dbReference type="InterPro" id="IPR001680">
    <property type="entry name" value="WD40_rpt"/>
</dbReference>
<evidence type="ECO:0000256" key="1">
    <source>
        <dbReference type="ARBA" id="ARBA00004604"/>
    </source>
</evidence>
<organism evidence="6 7">
    <name type="scientific">Moniliophthora roreri (strain MCA 2997)</name>
    <name type="common">Cocoa frosty pod rot fungus</name>
    <name type="synonym">Crinipellis roreri</name>
    <dbReference type="NCBI Taxonomy" id="1381753"/>
    <lineage>
        <taxon>Eukaryota</taxon>
        <taxon>Fungi</taxon>
        <taxon>Dikarya</taxon>
        <taxon>Basidiomycota</taxon>
        <taxon>Agaricomycotina</taxon>
        <taxon>Agaricomycetes</taxon>
        <taxon>Agaricomycetidae</taxon>
        <taxon>Agaricales</taxon>
        <taxon>Marasmiineae</taxon>
        <taxon>Marasmiaceae</taxon>
        <taxon>Moniliophthora</taxon>
    </lineage>
</organism>
<dbReference type="SUPFAM" id="SSF50978">
    <property type="entry name" value="WD40 repeat-like"/>
    <property type="match status" value="1"/>
</dbReference>
<dbReference type="Gene3D" id="2.130.10.10">
    <property type="entry name" value="YVTN repeat-like/Quinoprotein amine dehydrogenase"/>
    <property type="match status" value="1"/>
</dbReference>
<keyword evidence="4" id="KW-0539">Nucleus</keyword>
<dbReference type="OrthoDB" id="548949at2759"/>
<comment type="subcellular location">
    <subcellularLocation>
        <location evidence="1">Nucleus</location>
        <location evidence="1">Nucleolus</location>
    </subcellularLocation>
</comment>